<dbReference type="EMBL" id="ONZG01000002">
    <property type="protein sequence ID" value="SPJ27611.1"/>
    <property type="molecule type" value="Genomic_DNA"/>
</dbReference>
<evidence type="ECO:0000256" key="2">
    <source>
        <dbReference type="ARBA" id="ARBA00022525"/>
    </source>
</evidence>
<dbReference type="Proteomes" id="UP000244898">
    <property type="component" value="Unassembled WGS sequence"/>
</dbReference>
<dbReference type="Gene3D" id="2.150.10.10">
    <property type="entry name" value="Serralysin-like metalloprotease, C-terminal"/>
    <property type="match status" value="6"/>
</dbReference>
<proteinExistence type="predicted"/>
<dbReference type="PRINTS" id="PR00313">
    <property type="entry name" value="CABNDNGRPT"/>
</dbReference>
<dbReference type="RefSeq" id="WP_108785875.1">
    <property type="nucleotide sequence ID" value="NZ_ONZG01000002.1"/>
</dbReference>
<evidence type="ECO:0000256" key="1">
    <source>
        <dbReference type="ARBA" id="ARBA00004613"/>
    </source>
</evidence>
<reference evidence="5" key="1">
    <citation type="submission" date="2018-03" db="EMBL/GenBank/DDBJ databases">
        <authorList>
            <person name="Rodrigo-Torres L."/>
            <person name="Arahal R. D."/>
            <person name="Lucena T."/>
        </authorList>
    </citation>
    <scope>NUCLEOTIDE SEQUENCE [LARGE SCALE GENOMIC DNA]</scope>
    <source>
        <strain evidence="5">CECT 7615</strain>
    </source>
</reference>
<dbReference type="OrthoDB" id="8479154at2"/>
<dbReference type="InterPro" id="IPR011049">
    <property type="entry name" value="Serralysin-like_metalloprot_C"/>
</dbReference>
<dbReference type="Pfam" id="PF00353">
    <property type="entry name" value="HemolysinCabind"/>
    <property type="match status" value="10"/>
</dbReference>
<evidence type="ECO:0000313" key="5">
    <source>
        <dbReference type="Proteomes" id="UP000244898"/>
    </source>
</evidence>
<protein>
    <submittedName>
        <fullName evidence="4">Bifunctional hemolysin/adenylate cyclase</fullName>
    </submittedName>
</protein>
<dbReference type="InterPro" id="IPR018511">
    <property type="entry name" value="Hemolysin-typ_Ca-bd_CS"/>
</dbReference>
<dbReference type="InterPro" id="IPR050557">
    <property type="entry name" value="RTX_toxin/Mannuronan_C5-epim"/>
</dbReference>
<dbReference type="SUPFAM" id="SSF51120">
    <property type="entry name" value="beta-Roll"/>
    <property type="match status" value="7"/>
</dbReference>
<gene>
    <name evidence="4" type="primary">cya_5</name>
    <name evidence="4" type="ORF">TRM7615_01101</name>
</gene>
<feature type="region of interest" description="Disordered" evidence="3">
    <location>
        <begin position="239"/>
        <end position="339"/>
    </location>
</feature>
<feature type="compositionally biased region" description="Acidic residues" evidence="3">
    <location>
        <begin position="291"/>
        <end position="315"/>
    </location>
</feature>
<dbReference type="PANTHER" id="PTHR38340">
    <property type="entry name" value="S-LAYER PROTEIN"/>
    <property type="match status" value="1"/>
</dbReference>
<dbReference type="InterPro" id="IPR001343">
    <property type="entry name" value="Hemolysn_Ca-bd"/>
</dbReference>
<dbReference type="PANTHER" id="PTHR38340:SF1">
    <property type="entry name" value="S-LAYER PROTEIN"/>
    <property type="match status" value="1"/>
</dbReference>
<keyword evidence="2" id="KW-0964">Secreted</keyword>
<accession>A0A2R8C598</accession>
<evidence type="ECO:0000256" key="3">
    <source>
        <dbReference type="SAM" id="MobiDB-lite"/>
    </source>
</evidence>
<comment type="subcellular location">
    <subcellularLocation>
        <location evidence="1">Secreted</location>
    </subcellularLocation>
</comment>
<organism evidence="4 5">
    <name type="scientific">Falsiruegeria mediterranea M17</name>
    <dbReference type="NCBI Taxonomy" id="1200281"/>
    <lineage>
        <taxon>Bacteria</taxon>
        <taxon>Pseudomonadati</taxon>
        <taxon>Pseudomonadota</taxon>
        <taxon>Alphaproteobacteria</taxon>
        <taxon>Rhodobacterales</taxon>
        <taxon>Roseobacteraceae</taxon>
        <taxon>Falsiruegeria</taxon>
    </lineage>
</organism>
<feature type="compositionally biased region" description="Polar residues" evidence="3">
    <location>
        <begin position="239"/>
        <end position="250"/>
    </location>
</feature>
<dbReference type="GO" id="GO:0005576">
    <property type="term" value="C:extracellular region"/>
    <property type="evidence" value="ECO:0007669"/>
    <property type="project" value="UniProtKB-SubCell"/>
</dbReference>
<keyword evidence="5" id="KW-1185">Reference proteome</keyword>
<name>A0A2R8C598_9RHOB</name>
<dbReference type="GO" id="GO:0005509">
    <property type="term" value="F:calcium ion binding"/>
    <property type="evidence" value="ECO:0007669"/>
    <property type="project" value="InterPro"/>
</dbReference>
<sequence length="1375" mass="145069">MYTVVRHEYAISYKTFQPGRAISAGFINTEDGGRTYFERAAYIQSTDDYYSIGLGFGTWDPDFERYSNGEMGVPLRGVAVTGGNGTTIRAFTEGRPRNEDESSAPGITVQFWATSLPFTESDDTFDYGNDPNAFTGLREFKDGYSIGRFKSELMSSGAGNDIVVLAGEDAALEIMFGPYQPSYSAWIPFFAGDGNDHVSASPDGSSAGEIIHGGLGNDTLIGGDGSDYLSGGHATWDPSYTGNRFGNPQLTRRDSTLDGNDLLEGRGGSDELFGSFGEDTLLGGDGRDDLFGEGDADSLDGGADDDELFGGDGDDTLLGGAGDDSLAGGRGSDQLDGGDGMDSWSGRFLSGHSTAGAVVNLGTSTFDLGGILQGIDPDNELDLGSYFSVISAGGTAPSQTVLSVETGEVLDTFTNLEGAQGSRYSDVLIGGGQNGTLDGNSGDDVIIMLPGDQFADGGGESDLIIGSSANDSIWGGLFDWDGWDYNFLLGNGGNDSIHGGGGVDLIWDGSGDDSLRGYGADDTFLVGTGASVDTPSRDIIVDWNPVDEPLYFMGDISDASQMSFYYRDHFSSSTAILKFTTPQLTNIGVVEFERNPFTEINDEVTLHPEEILGRPGVRINTVEENFDDAQWERDTAHLVRQAVCVGRPVIEALMALRSVKTNIDKHIDQGVSGFLGLPGAPEDPWEVFLERLFPESPELGLNDPLKQELTDRFRQAIDVYLDNALSQYASHIAGVFASNGIDALMGDYCPEPPQSVAAEAGKLLLAPFKVPSAIVGVGEGIIKAIFANAMLSIEKENEDYFNSLGGTIIIELDTDGHVIWSEGNEDLGEGDPEVKETIIWRPGSETQFDLGRNHDNVVVDGTQLALPMPVFTEAWVLPSAFPALTVVGNALANTLVGSDRDEVFRGGDGDDFLRGGGGNDVFWGGSGQDTVAIEDAAYISPSETNVTVSQAVDGLYVQSGEGRDFVASDVEAIVFTDTTLSFSQLLAMAGVEIRNGTDDGETIEGTNASERINGLGGNDWIRPGTGNDTIDGGAGNDMADFLGTPFNPARTNLDFTLTLDLAAGTANIFGGDMNQLINIERVTGTIYADMLKGDANANQLRGQGDYDWFIATEGNDTLEGGNGLDMLSFLLAEDRGTLVIQDVLSADGALPGGAQLGGVVLDLSNAANNAGLAASQTLSSIERITGSSHQDLFIGDANQNDFRGLGGYDMFVGSSGGRERYFGGAGIDTVSYVLSAGGVTASLRNGPLIDGEPSGYGTRGDATRDLYFSIENLVGTAQDDSLTGNNLVNQLNGLGGDDLIFGYGGNDRMRGGAGDDTINGGGSSDFALFDGNRSEYTLTKTSSNTVTVVGSDGTDSLIDVEYFIFDDTTLNIWGL</sequence>
<evidence type="ECO:0000313" key="4">
    <source>
        <dbReference type="EMBL" id="SPJ27611.1"/>
    </source>
</evidence>
<dbReference type="PROSITE" id="PS00330">
    <property type="entry name" value="HEMOLYSIN_CALCIUM"/>
    <property type="match status" value="4"/>
</dbReference>